<dbReference type="RefSeq" id="WP_117866869.1">
    <property type="nucleotide sequence ID" value="NZ_JAMOWI010000030.1"/>
</dbReference>
<evidence type="ECO:0000313" key="2">
    <source>
        <dbReference type="Proteomes" id="UP000285343"/>
    </source>
</evidence>
<name>A0A412XAE6_BACUN</name>
<reference evidence="1 2" key="1">
    <citation type="submission" date="2018-08" db="EMBL/GenBank/DDBJ databases">
        <title>A genome reference for cultivated species of the human gut microbiota.</title>
        <authorList>
            <person name="Zou Y."/>
            <person name="Xue W."/>
            <person name="Luo G."/>
        </authorList>
    </citation>
    <scope>NUCLEOTIDE SEQUENCE [LARGE SCALE GENOMIC DNA]</scope>
    <source>
        <strain evidence="1 2">AF14-42</strain>
    </source>
</reference>
<dbReference type="Proteomes" id="UP000285343">
    <property type="component" value="Unassembled WGS sequence"/>
</dbReference>
<dbReference type="AlphaFoldDB" id="A0A412XAE6"/>
<dbReference type="PANTHER" id="PTHR35810:SF1">
    <property type="entry name" value="CYTOPLASMIC PROTEIN"/>
    <property type="match status" value="1"/>
</dbReference>
<dbReference type="PANTHER" id="PTHR35810">
    <property type="entry name" value="CYTOPLASMIC PROTEIN-RELATED"/>
    <property type="match status" value="1"/>
</dbReference>
<gene>
    <name evidence="1" type="ORF">DWW14_16230</name>
</gene>
<accession>A0A412XAE6</accession>
<organism evidence="1 2">
    <name type="scientific">Bacteroides uniformis</name>
    <dbReference type="NCBI Taxonomy" id="820"/>
    <lineage>
        <taxon>Bacteria</taxon>
        <taxon>Pseudomonadati</taxon>
        <taxon>Bacteroidota</taxon>
        <taxon>Bacteroidia</taxon>
        <taxon>Bacteroidales</taxon>
        <taxon>Bacteroidaceae</taxon>
        <taxon>Bacteroides</taxon>
    </lineage>
</organism>
<sequence>MKTERNIITMNEYGRIHFPDATANDIWMSTNELIDLFGVIYPTLKANIKAIYKSGILDECEVQRCIKLSNGISIDVYALPMIIALSFRLNTLGAYKVRECVMNKLTAMPRNGILFLNVRTHECVNECKYGLN</sequence>
<protein>
    <recommendedName>
        <fullName evidence="3">Virulence protein</fullName>
    </recommendedName>
</protein>
<evidence type="ECO:0000313" key="1">
    <source>
        <dbReference type="EMBL" id="RGV39586.1"/>
    </source>
</evidence>
<dbReference type="EMBL" id="QRZC01000024">
    <property type="protein sequence ID" value="RGV39586.1"/>
    <property type="molecule type" value="Genomic_DNA"/>
</dbReference>
<proteinExistence type="predicted"/>
<comment type="caution">
    <text evidence="1">The sequence shown here is derived from an EMBL/GenBank/DDBJ whole genome shotgun (WGS) entry which is preliminary data.</text>
</comment>
<evidence type="ECO:0008006" key="3">
    <source>
        <dbReference type="Google" id="ProtNLM"/>
    </source>
</evidence>